<gene>
    <name evidence="2" type="ORF">JKP88DRAFT_255342</name>
</gene>
<proteinExistence type="predicted"/>
<evidence type="ECO:0000313" key="3">
    <source>
        <dbReference type="Proteomes" id="UP000664859"/>
    </source>
</evidence>
<accession>A0A835Z7D8</accession>
<feature type="region of interest" description="Disordered" evidence="1">
    <location>
        <begin position="1"/>
        <end position="54"/>
    </location>
</feature>
<keyword evidence="3" id="KW-1185">Reference proteome</keyword>
<dbReference type="AlphaFoldDB" id="A0A835Z7D8"/>
<sequence>MTHTLKTTTSSDGGTGATSTMASTATSSSTQPTSTASSTGGMGSTSSVTHSSSTPGYLPTSAFAAPQYTGYAPGGAYGTHAPYSTEYDGPSGSSSYGPGYPGGAFFAFNGGNYWNAEYNGGNWFNGQFGGGYGMGGFGPFHGFGGGYWL</sequence>
<protein>
    <submittedName>
        <fullName evidence="2">Uncharacterized protein</fullName>
    </submittedName>
</protein>
<comment type="caution">
    <text evidence="2">The sequence shown here is derived from an EMBL/GenBank/DDBJ whole genome shotgun (WGS) entry which is preliminary data.</text>
</comment>
<evidence type="ECO:0000256" key="1">
    <source>
        <dbReference type="SAM" id="MobiDB-lite"/>
    </source>
</evidence>
<evidence type="ECO:0000313" key="2">
    <source>
        <dbReference type="EMBL" id="KAG5184699.1"/>
    </source>
</evidence>
<dbReference type="Proteomes" id="UP000664859">
    <property type="component" value="Unassembled WGS sequence"/>
</dbReference>
<feature type="compositionally biased region" description="Low complexity" evidence="1">
    <location>
        <begin position="7"/>
        <end position="54"/>
    </location>
</feature>
<dbReference type="EMBL" id="JAFCMP010000156">
    <property type="protein sequence ID" value="KAG5184699.1"/>
    <property type="molecule type" value="Genomic_DNA"/>
</dbReference>
<name>A0A835Z7D8_9STRA</name>
<organism evidence="2 3">
    <name type="scientific">Tribonema minus</name>
    <dbReference type="NCBI Taxonomy" id="303371"/>
    <lineage>
        <taxon>Eukaryota</taxon>
        <taxon>Sar</taxon>
        <taxon>Stramenopiles</taxon>
        <taxon>Ochrophyta</taxon>
        <taxon>PX clade</taxon>
        <taxon>Xanthophyceae</taxon>
        <taxon>Tribonematales</taxon>
        <taxon>Tribonemataceae</taxon>
        <taxon>Tribonema</taxon>
    </lineage>
</organism>
<reference evidence="2" key="1">
    <citation type="submission" date="2021-02" db="EMBL/GenBank/DDBJ databases">
        <title>First Annotated Genome of the Yellow-green Alga Tribonema minus.</title>
        <authorList>
            <person name="Mahan K.M."/>
        </authorList>
    </citation>
    <scope>NUCLEOTIDE SEQUENCE</scope>
    <source>
        <strain evidence="2">UTEX B ZZ1240</strain>
    </source>
</reference>